<gene>
    <name evidence="2" type="ORF">PPENT_87.1.T1700064</name>
</gene>
<dbReference type="Pfam" id="PF10602">
    <property type="entry name" value="RPN7"/>
    <property type="match status" value="1"/>
</dbReference>
<dbReference type="InterPro" id="IPR045135">
    <property type="entry name" value="Rpn7_N"/>
</dbReference>
<organism evidence="2 3">
    <name type="scientific">Paramecium pentaurelia</name>
    <dbReference type="NCBI Taxonomy" id="43138"/>
    <lineage>
        <taxon>Eukaryota</taxon>
        <taxon>Sar</taxon>
        <taxon>Alveolata</taxon>
        <taxon>Ciliophora</taxon>
        <taxon>Intramacronucleata</taxon>
        <taxon>Oligohymenophorea</taxon>
        <taxon>Peniculida</taxon>
        <taxon>Parameciidae</taxon>
        <taxon>Paramecium</taxon>
    </lineage>
</organism>
<reference evidence="2" key="1">
    <citation type="submission" date="2021-01" db="EMBL/GenBank/DDBJ databases">
        <authorList>
            <consortium name="Genoscope - CEA"/>
            <person name="William W."/>
        </authorList>
    </citation>
    <scope>NUCLEOTIDE SEQUENCE</scope>
</reference>
<keyword evidence="3" id="KW-1185">Reference proteome</keyword>
<comment type="caution">
    <text evidence="2">The sequence shown here is derived from an EMBL/GenBank/DDBJ whole genome shotgun (WGS) entry which is preliminary data.</text>
</comment>
<dbReference type="EMBL" id="CAJJDO010000170">
    <property type="protein sequence ID" value="CAD8212714.1"/>
    <property type="molecule type" value="Genomic_DNA"/>
</dbReference>
<feature type="domain" description="26S proteasome regulatory subunit Rpn7 N-terminal" evidence="1">
    <location>
        <begin position="45"/>
        <end position="104"/>
    </location>
</feature>
<evidence type="ECO:0000313" key="2">
    <source>
        <dbReference type="EMBL" id="CAD8212714.1"/>
    </source>
</evidence>
<evidence type="ECO:0000259" key="1">
    <source>
        <dbReference type="Pfam" id="PF10602"/>
    </source>
</evidence>
<dbReference type="OrthoDB" id="1452at2759"/>
<protein>
    <recommendedName>
        <fullName evidence="1">26S proteasome regulatory subunit Rpn7 N-terminal domain-containing protein</fullName>
    </recommendedName>
</protein>
<evidence type="ECO:0000313" key="3">
    <source>
        <dbReference type="Proteomes" id="UP000689195"/>
    </source>
</evidence>
<dbReference type="Proteomes" id="UP000689195">
    <property type="component" value="Unassembled WGS sequence"/>
</dbReference>
<dbReference type="AlphaFoldDB" id="A0A8S1YND9"/>
<accession>A0A8S1YND9</accession>
<sequence>MLKQGMQSQRRQHCVKSKKNLKMPSKLTLKPYPNLLELVKNGCSFSYILNHLKQRNLEKLKDHLNQQQAQQNQGGDWERKNKLKIYERIYGLMIRDIQKLANYFQNLFNCQFIRNYLL</sequence>
<name>A0A8S1YND9_9CILI</name>
<proteinExistence type="predicted"/>